<comment type="similarity">
    <text evidence="1 6">Belongs to the LOG family.</text>
</comment>
<reference evidence="7" key="1">
    <citation type="submission" date="2022-05" db="EMBL/GenBank/DDBJ databases">
        <title>The Musa troglodytarum L. genome provides insights into the mechanism of non-climacteric behaviour and enrichment of carotenoids.</title>
        <authorList>
            <person name="Wang J."/>
        </authorList>
    </citation>
    <scope>NUCLEOTIDE SEQUENCE</scope>
    <source>
        <tissue evidence="7">Leaf</tissue>
    </source>
</reference>
<gene>
    <name evidence="7" type="ORF">MUK42_32040</name>
</gene>
<dbReference type="EMBL" id="CP097506">
    <property type="protein sequence ID" value="URD96043.1"/>
    <property type="molecule type" value="Genomic_DNA"/>
</dbReference>
<sequence length="259" mass="28201">MEAGEPNVAESSGSGSTAKFRRICVFCGSRSGNRPSFSQAALDLGKQLVERKIDLVYGGGSAGLMGLVSGETIGDLIEVAGMHERKSEMAKCADAFIALPGGYGTMEELLEMIAHSQLGIHNKPVGLLNVDGYYDSLLALFDKAVEQGFIEDSARHIVASAESAEELLRKMEVGGRRGEDGESTEPEGLDFAVCILLQFWLAAALLGWEDVPLDDSRQRWQVDQLMRVYAHRECAYCSDVADLTTLFCVSMYNYCLHLS</sequence>
<dbReference type="Pfam" id="PF03641">
    <property type="entry name" value="Lysine_decarbox"/>
    <property type="match status" value="1"/>
</dbReference>
<evidence type="ECO:0000256" key="2">
    <source>
        <dbReference type="ARBA" id="ARBA00012205"/>
    </source>
</evidence>
<keyword evidence="3 6" id="KW-0203">Cytokinin biosynthesis</keyword>
<dbReference type="PANTHER" id="PTHR31223">
    <property type="entry name" value="LOG FAMILY PROTEIN YJL055W"/>
    <property type="match status" value="1"/>
</dbReference>
<dbReference type="GO" id="GO:0016799">
    <property type="term" value="F:hydrolase activity, hydrolyzing N-glycosyl compounds"/>
    <property type="evidence" value="ECO:0007669"/>
    <property type="project" value="TreeGrafter"/>
</dbReference>
<dbReference type="InterPro" id="IPR031100">
    <property type="entry name" value="LOG_fam"/>
</dbReference>
<dbReference type="EC" id="3.2.2.n1" evidence="2 6"/>
<dbReference type="Gene3D" id="3.40.50.450">
    <property type="match status" value="2"/>
</dbReference>
<accession>A0A9E7JWL2</accession>
<comment type="catalytic activity">
    <reaction evidence="4 6">
        <text>N(6)-(dimethylallyl)adenosine 5'-phosphate + H2O = N(6)-dimethylallyladenine + D-ribose 5-phosphate</text>
        <dbReference type="Rhea" id="RHEA:48560"/>
        <dbReference type="ChEBI" id="CHEBI:15377"/>
        <dbReference type="ChEBI" id="CHEBI:17660"/>
        <dbReference type="ChEBI" id="CHEBI:57526"/>
        <dbReference type="ChEBI" id="CHEBI:78346"/>
        <dbReference type="EC" id="3.2.2.n1"/>
    </reaction>
</comment>
<evidence type="ECO:0000256" key="1">
    <source>
        <dbReference type="ARBA" id="ARBA00006763"/>
    </source>
</evidence>
<evidence type="ECO:0000256" key="3">
    <source>
        <dbReference type="ARBA" id="ARBA00022712"/>
    </source>
</evidence>
<keyword evidence="8" id="KW-1185">Reference proteome</keyword>
<dbReference type="Proteomes" id="UP001055439">
    <property type="component" value="Chromosome 4"/>
</dbReference>
<proteinExistence type="inferred from homology"/>
<dbReference type="PANTHER" id="PTHR31223:SF51">
    <property type="entry name" value="CYTOKININ RIBOSIDE 5'-MONOPHOSPHATE PHOSPHORIBOHYDROLASE LOG4-RELATED"/>
    <property type="match status" value="1"/>
</dbReference>
<dbReference type="GO" id="GO:0005829">
    <property type="term" value="C:cytosol"/>
    <property type="evidence" value="ECO:0007669"/>
    <property type="project" value="TreeGrafter"/>
</dbReference>
<name>A0A9E7JWL2_9LILI</name>
<dbReference type="AlphaFoldDB" id="A0A9E7JWL2"/>
<organism evidence="7 8">
    <name type="scientific">Musa troglodytarum</name>
    <name type="common">fe'i banana</name>
    <dbReference type="NCBI Taxonomy" id="320322"/>
    <lineage>
        <taxon>Eukaryota</taxon>
        <taxon>Viridiplantae</taxon>
        <taxon>Streptophyta</taxon>
        <taxon>Embryophyta</taxon>
        <taxon>Tracheophyta</taxon>
        <taxon>Spermatophyta</taxon>
        <taxon>Magnoliopsida</taxon>
        <taxon>Liliopsida</taxon>
        <taxon>Zingiberales</taxon>
        <taxon>Musaceae</taxon>
        <taxon>Musa</taxon>
    </lineage>
</organism>
<keyword evidence="6" id="KW-0378">Hydrolase</keyword>
<evidence type="ECO:0000313" key="7">
    <source>
        <dbReference type="EMBL" id="URD96043.1"/>
    </source>
</evidence>
<protein>
    <recommendedName>
        <fullName evidence="2 6">Cytokinin riboside 5'-monophosphate phosphoribohydrolase</fullName>
        <ecNumber evidence="2 6">3.2.2.n1</ecNumber>
    </recommendedName>
</protein>
<comment type="function">
    <text evidence="6">Cytokinin-activating enzyme working in the direct activation pathway. Phosphoribohydrolase that converts inactive cytokinin nucleotides to the biologically active free-base forms.</text>
</comment>
<evidence type="ECO:0000256" key="6">
    <source>
        <dbReference type="RuleBase" id="RU363015"/>
    </source>
</evidence>
<comment type="catalytic activity">
    <reaction evidence="5 6">
        <text>9-ribosyl-trans-zeatin 5'-phosphate + H2O = trans-zeatin + D-ribose 5-phosphate</text>
        <dbReference type="Rhea" id="RHEA:48564"/>
        <dbReference type="ChEBI" id="CHEBI:15377"/>
        <dbReference type="ChEBI" id="CHEBI:16522"/>
        <dbReference type="ChEBI" id="CHEBI:78346"/>
        <dbReference type="ChEBI" id="CHEBI:87947"/>
        <dbReference type="EC" id="3.2.2.n1"/>
    </reaction>
</comment>
<evidence type="ECO:0000256" key="5">
    <source>
        <dbReference type="ARBA" id="ARBA00049153"/>
    </source>
</evidence>
<dbReference type="OrthoDB" id="414463at2759"/>
<evidence type="ECO:0000256" key="4">
    <source>
        <dbReference type="ARBA" id="ARBA00047718"/>
    </source>
</evidence>
<evidence type="ECO:0000313" key="8">
    <source>
        <dbReference type="Proteomes" id="UP001055439"/>
    </source>
</evidence>
<dbReference type="SUPFAM" id="SSF102405">
    <property type="entry name" value="MCP/YpsA-like"/>
    <property type="match status" value="1"/>
</dbReference>
<dbReference type="InterPro" id="IPR005269">
    <property type="entry name" value="LOG"/>
</dbReference>
<dbReference type="GO" id="GO:0009691">
    <property type="term" value="P:cytokinin biosynthetic process"/>
    <property type="evidence" value="ECO:0007669"/>
    <property type="project" value="UniProtKB-UniRule"/>
</dbReference>
<dbReference type="GO" id="GO:0005634">
    <property type="term" value="C:nucleus"/>
    <property type="evidence" value="ECO:0007669"/>
    <property type="project" value="TreeGrafter"/>
</dbReference>
<dbReference type="NCBIfam" id="TIGR00730">
    <property type="entry name" value="Rossman fold protein, TIGR00730 family"/>
    <property type="match status" value="1"/>
</dbReference>